<dbReference type="SUPFAM" id="SSF101148">
    <property type="entry name" value="Plant invertase/pectin methylesterase inhibitor"/>
    <property type="match status" value="1"/>
</dbReference>
<dbReference type="InterPro" id="IPR052421">
    <property type="entry name" value="PCW_Enzyme_Inhibitor"/>
</dbReference>
<reference evidence="6" key="1">
    <citation type="journal article" date="2023" name="Plant Biotechnol. J.">
        <title>Chromosome-level wild Hevea brasiliensis genome provides new tools for genomic-assisted breeding and valuable loci to elevate rubber yield.</title>
        <authorList>
            <person name="Cheng H."/>
            <person name="Song X."/>
            <person name="Hu Y."/>
            <person name="Wu T."/>
            <person name="Yang Q."/>
            <person name="An Z."/>
            <person name="Feng S."/>
            <person name="Deng Z."/>
            <person name="Wu W."/>
            <person name="Zeng X."/>
            <person name="Tu M."/>
            <person name="Wang X."/>
            <person name="Huang H."/>
        </authorList>
    </citation>
    <scope>NUCLEOTIDE SEQUENCE</scope>
    <source>
        <strain evidence="6">MT/VB/25A 57/8</strain>
    </source>
</reference>
<feature type="domain" description="Pectinesterase inhibitor" evidence="5">
    <location>
        <begin position="29"/>
        <end position="174"/>
    </location>
</feature>
<dbReference type="Gene3D" id="1.20.140.40">
    <property type="entry name" value="Invertase/pectin methylesterase inhibitor family protein"/>
    <property type="match status" value="1"/>
</dbReference>
<keyword evidence="1 4" id="KW-0732">Signal</keyword>
<dbReference type="Proteomes" id="UP001174677">
    <property type="component" value="Chromosome 3"/>
</dbReference>
<dbReference type="InterPro" id="IPR035513">
    <property type="entry name" value="Invertase/methylesterase_inhib"/>
</dbReference>
<dbReference type="PANTHER" id="PTHR36710">
    <property type="entry name" value="PECTINESTERASE INHIBITOR-LIKE"/>
    <property type="match status" value="1"/>
</dbReference>
<dbReference type="InterPro" id="IPR006501">
    <property type="entry name" value="Pectinesterase_inhib_dom"/>
</dbReference>
<keyword evidence="7" id="KW-1185">Reference proteome</keyword>
<keyword evidence="2" id="KW-1015">Disulfide bond</keyword>
<dbReference type="EMBL" id="JARPOI010000003">
    <property type="protein sequence ID" value="KAJ9186027.1"/>
    <property type="molecule type" value="Genomic_DNA"/>
</dbReference>
<dbReference type="InterPro" id="IPR034086">
    <property type="entry name" value="PMEI_plant"/>
</dbReference>
<protein>
    <recommendedName>
        <fullName evidence="5">Pectinesterase inhibitor domain-containing protein</fullName>
    </recommendedName>
</protein>
<evidence type="ECO:0000256" key="4">
    <source>
        <dbReference type="SAM" id="SignalP"/>
    </source>
</evidence>
<accession>A0ABQ9N2W2</accession>
<evidence type="ECO:0000259" key="5">
    <source>
        <dbReference type="SMART" id="SM00856"/>
    </source>
</evidence>
<dbReference type="PANTHER" id="PTHR36710:SF1">
    <property type="entry name" value="F14J9.2 PROTEIN"/>
    <property type="match status" value="1"/>
</dbReference>
<dbReference type="CDD" id="cd15797">
    <property type="entry name" value="PMEI"/>
    <property type="match status" value="1"/>
</dbReference>
<feature type="signal peptide" evidence="4">
    <location>
        <begin position="1"/>
        <end position="26"/>
    </location>
</feature>
<dbReference type="SMART" id="SM00856">
    <property type="entry name" value="PMEI"/>
    <property type="match status" value="1"/>
</dbReference>
<comment type="caution">
    <text evidence="6">The sequence shown here is derived from an EMBL/GenBank/DDBJ whole genome shotgun (WGS) entry which is preliminary data.</text>
</comment>
<feature type="chain" id="PRO_5045595791" description="Pectinesterase inhibitor domain-containing protein" evidence="4">
    <location>
        <begin position="27"/>
        <end position="181"/>
    </location>
</feature>
<dbReference type="Pfam" id="PF04043">
    <property type="entry name" value="PMEI"/>
    <property type="match status" value="1"/>
</dbReference>
<organism evidence="6 7">
    <name type="scientific">Hevea brasiliensis</name>
    <name type="common">Para rubber tree</name>
    <name type="synonym">Siphonia brasiliensis</name>
    <dbReference type="NCBI Taxonomy" id="3981"/>
    <lineage>
        <taxon>Eukaryota</taxon>
        <taxon>Viridiplantae</taxon>
        <taxon>Streptophyta</taxon>
        <taxon>Embryophyta</taxon>
        <taxon>Tracheophyta</taxon>
        <taxon>Spermatophyta</taxon>
        <taxon>Magnoliopsida</taxon>
        <taxon>eudicotyledons</taxon>
        <taxon>Gunneridae</taxon>
        <taxon>Pentapetalae</taxon>
        <taxon>rosids</taxon>
        <taxon>fabids</taxon>
        <taxon>Malpighiales</taxon>
        <taxon>Euphorbiaceae</taxon>
        <taxon>Crotonoideae</taxon>
        <taxon>Micrandreae</taxon>
        <taxon>Hevea</taxon>
    </lineage>
</organism>
<comment type="similarity">
    <text evidence="3">Belongs to the PMEI family.</text>
</comment>
<evidence type="ECO:0000256" key="3">
    <source>
        <dbReference type="ARBA" id="ARBA00038471"/>
    </source>
</evidence>
<sequence length="181" mass="20489">MSLAHCYFSVSVALLVIFLLINPAFSDKKTQEMIDKVCRQMEEYGFCNQTFNENLKTKSTNYVDLTQITIDQVTRNATNTYEFVLQLLQNTSIEALKNALRVCESSYQVVLGAFQDALRSFNQQDYDSMIKYERVTPKAQGGCDACFNTPPIPANPLADRNRQIRILIAMAIVTGHELVTL</sequence>
<proteinExistence type="inferred from homology"/>
<evidence type="ECO:0000313" key="7">
    <source>
        <dbReference type="Proteomes" id="UP001174677"/>
    </source>
</evidence>
<name>A0ABQ9N2W2_HEVBR</name>
<evidence type="ECO:0000313" key="6">
    <source>
        <dbReference type="EMBL" id="KAJ9186027.1"/>
    </source>
</evidence>
<evidence type="ECO:0000256" key="2">
    <source>
        <dbReference type="ARBA" id="ARBA00023157"/>
    </source>
</evidence>
<gene>
    <name evidence="6" type="ORF">P3X46_005585</name>
</gene>
<evidence type="ECO:0000256" key="1">
    <source>
        <dbReference type="ARBA" id="ARBA00022729"/>
    </source>
</evidence>
<dbReference type="NCBIfam" id="TIGR01614">
    <property type="entry name" value="PME_inhib"/>
    <property type="match status" value="1"/>
</dbReference>